<evidence type="ECO:0000256" key="1">
    <source>
        <dbReference type="SAM" id="Phobius"/>
    </source>
</evidence>
<dbReference type="Proteomes" id="UP000321621">
    <property type="component" value="Unassembled WGS sequence"/>
</dbReference>
<dbReference type="RefSeq" id="WP_119648505.1">
    <property type="nucleotide sequence ID" value="NZ_QXFI01000033.1"/>
</dbReference>
<dbReference type="EMBL" id="QXFI01000033">
    <property type="protein sequence ID" value="RIV43032.1"/>
    <property type="molecule type" value="Genomic_DNA"/>
</dbReference>
<sequence length="170" mass="19909">MLKEQIKSTKVYYKIGSHEWLTYFGLPIALIFQGIFGCSFYLRDTTSIKADNFLRVGIPVLIVGILTYWWQSKRLNFKKLSLNQDLEEFKRLAREIFIEYNWQIENDNKNFMVASSQKKLFSSDMIVLKFGKKEIQWNLLEHPWTHNSGAALLGLKLEGKKVLKKIKSIA</sequence>
<evidence type="ECO:0000313" key="5">
    <source>
        <dbReference type="Proteomes" id="UP000321621"/>
    </source>
</evidence>
<evidence type="ECO:0000313" key="2">
    <source>
        <dbReference type="EMBL" id="RIV43032.1"/>
    </source>
</evidence>
<proteinExistence type="predicted"/>
<evidence type="ECO:0000313" key="3">
    <source>
        <dbReference type="EMBL" id="TXJ92232.1"/>
    </source>
</evidence>
<organism evidence="2 4">
    <name type="scientific">Flagellimonas pelagia</name>
    <dbReference type="NCBI Taxonomy" id="2306998"/>
    <lineage>
        <taxon>Bacteria</taxon>
        <taxon>Pseudomonadati</taxon>
        <taxon>Bacteroidota</taxon>
        <taxon>Flavobacteriia</taxon>
        <taxon>Flavobacteriales</taxon>
        <taxon>Flavobacteriaceae</taxon>
        <taxon>Flagellimonas</taxon>
    </lineage>
</organism>
<protein>
    <submittedName>
        <fullName evidence="2">Uncharacterized protein</fullName>
    </submittedName>
</protein>
<accession>A0A3A1NH24</accession>
<feature type="transmembrane region" description="Helical" evidence="1">
    <location>
        <begin position="54"/>
        <end position="70"/>
    </location>
</feature>
<keyword evidence="1" id="KW-1133">Transmembrane helix</keyword>
<keyword evidence="1" id="KW-0472">Membrane</keyword>
<name>A0A3A1NH24_9FLAO</name>
<dbReference type="EMBL" id="VNWK01000033">
    <property type="protein sequence ID" value="TXJ92232.1"/>
    <property type="molecule type" value="Genomic_DNA"/>
</dbReference>
<reference evidence="3 5" key="2">
    <citation type="submission" date="2019-07" db="EMBL/GenBank/DDBJ databases">
        <title>Draft genome of two Muricauda strains isolated from deep sea.</title>
        <authorList>
            <person name="Sun C."/>
        </authorList>
    </citation>
    <scope>NUCLEOTIDE SEQUENCE [LARGE SCALE GENOMIC DNA]</scope>
    <source>
        <strain evidence="3 5">72</strain>
    </source>
</reference>
<gene>
    <name evidence="2" type="ORF">D2V05_15620</name>
    <name evidence="3" type="ORF">FQ017_15485</name>
</gene>
<dbReference type="AlphaFoldDB" id="A0A3A1NH24"/>
<reference evidence="2 4" key="1">
    <citation type="submission" date="2018-08" db="EMBL/GenBank/DDBJ databases">
        <title>Proposal of Muricauda 72 sp.nov. and Muricauda NH166 sp.nov., isolated from seawater.</title>
        <authorList>
            <person name="Cheng H."/>
            <person name="Wu Y.-H."/>
            <person name="Guo L.-L."/>
            <person name="Xu X.-W."/>
        </authorList>
    </citation>
    <scope>NUCLEOTIDE SEQUENCE [LARGE SCALE GENOMIC DNA]</scope>
    <source>
        <strain evidence="2 4">72</strain>
    </source>
</reference>
<evidence type="ECO:0000313" key="4">
    <source>
        <dbReference type="Proteomes" id="UP000266691"/>
    </source>
</evidence>
<feature type="transmembrane region" description="Helical" evidence="1">
    <location>
        <begin position="20"/>
        <end position="42"/>
    </location>
</feature>
<keyword evidence="1" id="KW-0812">Transmembrane</keyword>
<dbReference type="Proteomes" id="UP000266691">
    <property type="component" value="Unassembled WGS sequence"/>
</dbReference>
<comment type="caution">
    <text evidence="2">The sequence shown here is derived from an EMBL/GenBank/DDBJ whole genome shotgun (WGS) entry which is preliminary data.</text>
</comment>
<dbReference type="OrthoDB" id="1496132at2"/>
<keyword evidence="5" id="KW-1185">Reference proteome</keyword>